<reference evidence="3" key="1">
    <citation type="submission" date="2021-08" db="EMBL/GenBank/DDBJ databases">
        <authorList>
            <person name="Misof B."/>
            <person name="Oliver O."/>
            <person name="Podsiadlowski L."/>
            <person name="Donath A."/>
            <person name="Peters R."/>
            <person name="Mayer C."/>
            <person name="Rust J."/>
            <person name="Gunkel S."/>
            <person name="Lesny P."/>
            <person name="Martin S."/>
            <person name="Oeyen J.P."/>
            <person name="Petersen M."/>
            <person name="Panagiotis P."/>
            <person name="Wilbrandt J."/>
            <person name="Tanja T."/>
        </authorList>
    </citation>
    <scope>NUCLEOTIDE SEQUENCE</scope>
    <source>
        <strain evidence="3">GBR_01_08_01A</strain>
        <tissue evidence="3">Thorax + abdomen</tissue>
    </source>
</reference>
<feature type="domain" description="GST C-terminal" evidence="2">
    <location>
        <begin position="41"/>
        <end position="168"/>
    </location>
</feature>
<dbReference type="InterPro" id="IPR036249">
    <property type="entry name" value="Thioredoxin-like_sf"/>
</dbReference>
<feature type="domain" description="GST N-terminal" evidence="1">
    <location>
        <begin position="1"/>
        <end position="35"/>
    </location>
</feature>
<dbReference type="SFLD" id="SFLDG00358">
    <property type="entry name" value="Main_(cytGST)"/>
    <property type="match status" value="1"/>
</dbReference>
<dbReference type="FunFam" id="1.20.1050.10:FF:000007">
    <property type="entry name" value="Glutathione S-transferase 1-1"/>
    <property type="match status" value="1"/>
</dbReference>
<dbReference type="InterPro" id="IPR004046">
    <property type="entry name" value="GST_C"/>
</dbReference>
<dbReference type="GO" id="GO:0004364">
    <property type="term" value="F:glutathione transferase activity"/>
    <property type="evidence" value="ECO:0007669"/>
    <property type="project" value="TreeGrafter"/>
</dbReference>
<organism evidence="3 4">
    <name type="scientific">Odynerus spinipes</name>
    <dbReference type="NCBI Taxonomy" id="1348599"/>
    <lineage>
        <taxon>Eukaryota</taxon>
        <taxon>Metazoa</taxon>
        <taxon>Ecdysozoa</taxon>
        <taxon>Arthropoda</taxon>
        <taxon>Hexapoda</taxon>
        <taxon>Insecta</taxon>
        <taxon>Pterygota</taxon>
        <taxon>Neoptera</taxon>
        <taxon>Endopterygota</taxon>
        <taxon>Hymenoptera</taxon>
        <taxon>Apocrita</taxon>
        <taxon>Aculeata</taxon>
        <taxon>Vespoidea</taxon>
        <taxon>Vespidae</taxon>
        <taxon>Eumeninae</taxon>
        <taxon>Odynerus</taxon>
    </lineage>
</organism>
<evidence type="ECO:0000313" key="3">
    <source>
        <dbReference type="EMBL" id="KAK2584736.1"/>
    </source>
</evidence>
<evidence type="ECO:0000313" key="4">
    <source>
        <dbReference type="Proteomes" id="UP001258017"/>
    </source>
</evidence>
<dbReference type="SUPFAM" id="SSF47616">
    <property type="entry name" value="GST C-terminal domain-like"/>
    <property type="match status" value="1"/>
</dbReference>
<name>A0AAD9RT29_9HYME</name>
<proteinExistence type="predicted"/>
<evidence type="ECO:0008006" key="5">
    <source>
        <dbReference type="Google" id="ProtNLM"/>
    </source>
</evidence>
<dbReference type="Proteomes" id="UP001258017">
    <property type="component" value="Unassembled WGS sequence"/>
</dbReference>
<reference evidence="3" key="2">
    <citation type="journal article" date="2023" name="Commun. Biol.">
        <title>Intrasexual cuticular hydrocarbon dimorphism in a wasp sheds light on hydrocarbon biosynthesis genes in Hymenoptera.</title>
        <authorList>
            <person name="Moris V.C."/>
            <person name="Podsiadlowski L."/>
            <person name="Martin S."/>
            <person name="Oeyen J.P."/>
            <person name="Donath A."/>
            <person name="Petersen M."/>
            <person name="Wilbrandt J."/>
            <person name="Misof B."/>
            <person name="Liedtke D."/>
            <person name="Thamm M."/>
            <person name="Scheiner R."/>
            <person name="Schmitt T."/>
            <person name="Niehuis O."/>
        </authorList>
    </citation>
    <scope>NUCLEOTIDE SEQUENCE</scope>
    <source>
        <strain evidence="3">GBR_01_08_01A</strain>
    </source>
</reference>
<dbReference type="Gene3D" id="3.40.30.10">
    <property type="entry name" value="Glutaredoxin"/>
    <property type="match status" value="1"/>
</dbReference>
<dbReference type="Gene3D" id="1.20.1050.10">
    <property type="match status" value="1"/>
</dbReference>
<dbReference type="AlphaFoldDB" id="A0AAD9RT29"/>
<dbReference type="CDD" id="cd03177">
    <property type="entry name" value="GST_C_Delta_Epsilon"/>
    <property type="match status" value="1"/>
</dbReference>
<sequence>MNPQGTVPLLQDRDYYVWDSHAISGYLVHEYGKSDILYPKDSKKRALVDQRLHFDTGTLYPEFRNIVYPVIGGEKIITKEKVDRVENAYKTLDSILANSKTKWLVGDEITIADLCNVSTMSTLELFIPTSGKYPHLENWLRSCKNEIPGYAEMNQRGLIKLIDYVKMLLTYTQGQLLYGKGFRADIVVRKSRLLLEWLVRSRLTLRFNNQWLLYLLDLKTLKQNLEDHANSDVTASALCNRCNQSIRKLRNSYRP</sequence>
<dbReference type="InterPro" id="IPR010987">
    <property type="entry name" value="Glutathione-S-Trfase_C-like"/>
</dbReference>
<dbReference type="InterPro" id="IPR040079">
    <property type="entry name" value="Glutathione_S-Trfase"/>
</dbReference>
<dbReference type="SUPFAM" id="SSF52833">
    <property type="entry name" value="Thioredoxin-like"/>
    <property type="match status" value="1"/>
</dbReference>
<comment type="caution">
    <text evidence="3">The sequence shown here is derived from an EMBL/GenBank/DDBJ whole genome shotgun (WGS) entry which is preliminary data.</text>
</comment>
<dbReference type="PROSITE" id="PS50404">
    <property type="entry name" value="GST_NTER"/>
    <property type="match status" value="1"/>
</dbReference>
<dbReference type="PROSITE" id="PS50405">
    <property type="entry name" value="GST_CTER"/>
    <property type="match status" value="1"/>
</dbReference>
<dbReference type="PANTHER" id="PTHR43969:SF8">
    <property type="entry name" value="GLUTATHIONE S TRANSFERASE E13, ISOFORM A-RELATED"/>
    <property type="match status" value="1"/>
</dbReference>
<dbReference type="EMBL" id="JAIFRP010000026">
    <property type="protein sequence ID" value="KAK2584736.1"/>
    <property type="molecule type" value="Genomic_DNA"/>
</dbReference>
<evidence type="ECO:0000259" key="1">
    <source>
        <dbReference type="PROSITE" id="PS50404"/>
    </source>
</evidence>
<keyword evidence="4" id="KW-1185">Reference proteome</keyword>
<dbReference type="PANTHER" id="PTHR43969">
    <property type="entry name" value="GLUTATHIONE S TRANSFERASE D10, ISOFORM A-RELATED"/>
    <property type="match status" value="1"/>
</dbReference>
<dbReference type="InterPro" id="IPR004045">
    <property type="entry name" value="Glutathione_S-Trfase_N"/>
</dbReference>
<dbReference type="SFLD" id="SFLDS00019">
    <property type="entry name" value="Glutathione_Transferase_(cytos"/>
    <property type="match status" value="1"/>
</dbReference>
<evidence type="ECO:0000259" key="2">
    <source>
        <dbReference type="PROSITE" id="PS50405"/>
    </source>
</evidence>
<protein>
    <recommendedName>
        <fullName evidence="5">Glutathione S-transferase</fullName>
    </recommendedName>
</protein>
<dbReference type="GO" id="GO:0006749">
    <property type="term" value="P:glutathione metabolic process"/>
    <property type="evidence" value="ECO:0007669"/>
    <property type="project" value="TreeGrafter"/>
</dbReference>
<dbReference type="Pfam" id="PF00043">
    <property type="entry name" value="GST_C"/>
    <property type="match status" value="1"/>
</dbReference>
<dbReference type="InterPro" id="IPR036282">
    <property type="entry name" value="Glutathione-S-Trfase_C_sf"/>
</dbReference>
<accession>A0AAD9RT29</accession>
<gene>
    <name evidence="3" type="ORF">KPH14_007067</name>
</gene>